<evidence type="ECO:0008006" key="4">
    <source>
        <dbReference type="Google" id="ProtNLM"/>
    </source>
</evidence>
<reference evidence="2" key="1">
    <citation type="journal article" date="2020" name="Nat. Genet.">
        <title>Genomic diversifications of five Gossypium allopolyploid species and their impact on cotton improvement.</title>
        <authorList>
            <person name="Chen Z.J."/>
            <person name="Sreedasyam A."/>
            <person name="Ando A."/>
            <person name="Song Q."/>
            <person name="De Santiago L.M."/>
            <person name="Hulse-Kemp A.M."/>
            <person name="Ding M."/>
            <person name="Ye W."/>
            <person name="Kirkbride R.C."/>
            <person name="Jenkins J."/>
            <person name="Plott C."/>
            <person name="Lovell J."/>
            <person name="Lin Y.M."/>
            <person name="Vaughn R."/>
            <person name="Liu B."/>
            <person name="Simpson S."/>
            <person name="Scheffler B.E."/>
            <person name="Wen L."/>
            <person name="Saski C.A."/>
            <person name="Grover C.E."/>
            <person name="Hu G."/>
            <person name="Conover J.L."/>
            <person name="Carlson J.W."/>
            <person name="Shu S."/>
            <person name="Boston L.B."/>
            <person name="Williams M."/>
            <person name="Peterson D.G."/>
            <person name="McGee K."/>
            <person name="Jones D.C."/>
            <person name="Wendel J.F."/>
            <person name="Stelly D.M."/>
            <person name="Grimwood J."/>
            <person name="Schmutz J."/>
        </authorList>
    </citation>
    <scope>NUCLEOTIDE SEQUENCE [LARGE SCALE GENOMIC DNA]</scope>
    <source>
        <strain evidence="2">cv. TM-1</strain>
    </source>
</reference>
<dbReference type="PANTHER" id="PTHR32108">
    <property type="entry name" value="DNA-DIRECTED RNA POLYMERASE SUBUNIT ALPHA"/>
    <property type="match status" value="1"/>
</dbReference>
<dbReference type="KEGG" id="ghi:107956401"/>
<dbReference type="PaxDb" id="3635-A0A1U8P8N3"/>
<name>A0A1U8P8N3_GOSHI</name>
<dbReference type="RefSeq" id="XP_016747572.2">
    <property type="nucleotide sequence ID" value="XM_016892083.2"/>
</dbReference>
<dbReference type="GeneID" id="107956401"/>
<organism evidence="2 3">
    <name type="scientific">Gossypium hirsutum</name>
    <name type="common">Upland cotton</name>
    <name type="synonym">Gossypium mexicanum</name>
    <dbReference type="NCBI Taxonomy" id="3635"/>
    <lineage>
        <taxon>Eukaryota</taxon>
        <taxon>Viridiplantae</taxon>
        <taxon>Streptophyta</taxon>
        <taxon>Embryophyta</taxon>
        <taxon>Tracheophyta</taxon>
        <taxon>Spermatophyta</taxon>
        <taxon>Magnoliopsida</taxon>
        <taxon>eudicotyledons</taxon>
        <taxon>Gunneridae</taxon>
        <taxon>Pentapetalae</taxon>
        <taxon>rosids</taxon>
        <taxon>malvids</taxon>
        <taxon>Malvales</taxon>
        <taxon>Malvaceae</taxon>
        <taxon>Malvoideae</taxon>
        <taxon>Gossypium</taxon>
    </lineage>
</organism>
<dbReference type="AlphaFoldDB" id="A0A1U8P8N3"/>
<accession>A0A1U8P8N3</accession>
<evidence type="ECO:0000313" key="3">
    <source>
        <dbReference type="RefSeq" id="XP_016747572.2"/>
    </source>
</evidence>
<feature type="compositionally biased region" description="Polar residues" evidence="1">
    <location>
        <begin position="72"/>
        <end position="109"/>
    </location>
</feature>
<gene>
    <name evidence="3" type="primary">LOC107956401</name>
</gene>
<keyword evidence="2" id="KW-1185">Reference proteome</keyword>
<evidence type="ECO:0000313" key="2">
    <source>
        <dbReference type="Proteomes" id="UP000818029"/>
    </source>
</evidence>
<dbReference type="GO" id="GO:0003676">
    <property type="term" value="F:nucleic acid binding"/>
    <property type="evidence" value="ECO:0007669"/>
    <property type="project" value="InterPro"/>
</dbReference>
<reference evidence="3" key="2">
    <citation type="submission" date="2025-08" db="UniProtKB">
        <authorList>
            <consortium name="RefSeq"/>
        </authorList>
    </citation>
    <scope>IDENTIFICATION</scope>
</reference>
<evidence type="ECO:0000256" key="1">
    <source>
        <dbReference type="SAM" id="MobiDB-lite"/>
    </source>
</evidence>
<feature type="region of interest" description="Disordered" evidence="1">
    <location>
        <begin position="60"/>
        <end position="109"/>
    </location>
</feature>
<dbReference type="Proteomes" id="UP000818029">
    <property type="component" value="Chromosome A07"/>
</dbReference>
<protein>
    <recommendedName>
        <fullName evidence="4">G-patch domain-containing protein</fullName>
    </recommendedName>
</protein>
<dbReference type="PANTHER" id="PTHR32108:SF5">
    <property type="entry name" value="DYNACTIN SUBUNIT 1-LIKE"/>
    <property type="match status" value="1"/>
</dbReference>
<sequence>MQVQPPLLVKETTMLFINTLKTPFITHMIGSTTKSFADIVMVGEMIENAIRGGKIEGETAKRSSLRRKDNEVNNTNSYNPKAITVSQPRATTVGPQDSQKQGSGSRQISEKVSFTPIPVTYRELYQSLFNAHAIAPFHLKPLQPPYPKCGKTDQDGVVKFDDTPSTKNPLPNHGDQGVNAIGDTDMRMIKEDVTEVRMPMKVIWEEMVKREMIISEEGNRGVRDYCEFHIGKGHEIQECDEFKALVQSLMDNKELEFYEAGSDKGYVCALEGEPKNRRINRPRIIICIPRNNEIETQTAPKVIIHKPVSFPYKDSKRVPWNYDCNVTISEREDIESIKIEPTEVKAFDVEKENRAEVLVNEPGKEEEAREFLKFLKHSEYSVVEQLHKQPARTSVLALLLSSEVHHGALMKVLNKTYVTNDISINKLDRLVSNISADNFIYFNDVEIPPRGMGSAKALHITTCCKGYTLPSVLIDNGSTLNVMPLSTLNRLPIDSGLFSDGHQALLQFPVGEALDTFGRIGALIFALEIEVSSDGRLITINVEKDIITAVTSDTPYVEANEVECSFRSLEFFNATFISEGNEVPVPRISKTTRMGLQLTMGRGTLPGKGLGRYLQRGIQIPELKEKRDRFGLGFKPDHKSLDINDMSIDTTNSEFSFEQGMCVEEPQDFEDDGNYDVSPDLLRMVKQEEKKILPREKEAIENDMPGLNTDIVVHRLPIRQDCKPVQQKLRRMRPDIVLKIKDEVKK</sequence>
<feature type="compositionally biased region" description="Basic and acidic residues" evidence="1">
    <location>
        <begin position="60"/>
        <end position="71"/>
    </location>
</feature>
<proteinExistence type="predicted"/>